<protein>
    <recommendedName>
        <fullName evidence="4">Claudin</fullName>
    </recommendedName>
</protein>
<feature type="transmembrane region" description="Helical" evidence="1">
    <location>
        <begin position="139"/>
        <end position="166"/>
    </location>
</feature>
<dbReference type="Gene3D" id="1.20.140.150">
    <property type="match status" value="1"/>
</dbReference>
<dbReference type="AlphaFoldDB" id="A0A6G0XFQ8"/>
<evidence type="ECO:0008006" key="4">
    <source>
        <dbReference type="Google" id="ProtNLM"/>
    </source>
</evidence>
<gene>
    <name evidence="2" type="ORF">Ae201684_005236</name>
</gene>
<keyword evidence="3" id="KW-1185">Reference proteome</keyword>
<feature type="transmembrane region" description="Helical" evidence="1">
    <location>
        <begin position="172"/>
        <end position="193"/>
    </location>
</feature>
<accession>A0A6G0XFQ8</accession>
<dbReference type="Proteomes" id="UP000481153">
    <property type="component" value="Unassembled WGS sequence"/>
</dbReference>
<feature type="transmembrane region" description="Helical" evidence="1">
    <location>
        <begin position="205"/>
        <end position="226"/>
    </location>
</feature>
<sequence length="241" mass="25488">MGCATTGIVAILVFGAALIFSALSLLAPNWSMTESPMDPLTDIKFSTGVWGYCVNAKFNTGANLSSTMVDTCYGFYFGGKIPLNSSSNLREVNGTHRTVCDALDSDSDLAQFMDVTGVDATAFRSFLVLSCGSVGRSSFAFALLSTFFGVIAFLTSILFVICFPVKSCLVSFLKAITFGAALSSLIAFSCWLAQTKPLAKVGMHPGSCFVIEILACACFLGAYVAMNHHAASESIEAKSID</sequence>
<keyword evidence="1" id="KW-0472">Membrane</keyword>
<evidence type="ECO:0000313" key="2">
    <source>
        <dbReference type="EMBL" id="KAF0739053.1"/>
    </source>
</evidence>
<keyword evidence="1" id="KW-1133">Transmembrane helix</keyword>
<keyword evidence="1" id="KW-0812">Transmembrane</keyword>
<reference evidence="2 3" key="1">
    <citation type="submission" date="2019-07" db="EMBL/GenBank/DDBJ databases">
        <title>Genomics analysis of Aphanomyces spp. identifies a new class of oomycete effector associated with host adaptation.</title>
        <authorList>
            <person name="Gaulin E."/>
        </authorList>
    </citation>
    <scope>NUCLEOTIDE SEQUENCE [LARGE SCALE GENOMIC DNA]</scope>
    <source>
        <strain evidence="2 3">ATCC 201684</strain>
    </source>
</reference>
<evidence type="ECO:0000256" key="1">
    <source>
        <dbReference type="SAM" id="Phobius"/>
    </source>
</evidence>
<comment type="caution">
    <text evidence="2">The sequence shown here is derived from an EMBL/GenBank/DDBJ whole genome shotgun (WGS) entry which is preliminary data.</text>
</comment>
<dbReference type="EMBL" id="VJMJ01000067">
    <property type="protein sequence ID" value="KAF0739053.1"/>
    <property type="molecule type" value="Genomic_DNA"/>
</dbReference>
<evidence type="ECO:0000313" key="3">
    <source>
        <dbReference type="Proteomes" id="UP000481153"/>
    </source>
</evidence>
<organism evidence="2 3">
    <name type="scientific">Aphanomyces euteiches</name>
    <dbReference type="NCBI Taxonomy" id="100861"/>
    <lineage>
        <taxon>Eukaryota</taxon>
        <taxon>Sar</taxon>
        <taxon>Stramenopiles</taxon>
        <taxon>Oomycota</taxon>
        <taxon>Saprolegniomycetes</taxon>
        <taxon>Saprolegniales</taxon>
        <taxon>Verrucalvaceae</taxon>
        <taxon>Aphanomyces</taxon>
    </lineage>
</organism>
<proteinExistence type="predicted"/>
<dbReference type="VEuPathDB" id="FungiDB:AeMF1_013363"/>
<feature type="transmembrane region" description="Helical" evidence="1">
    <location>
        <begin position="6"/>
        <end position="27"/>
    </location>
</feature>
<name>A0A6G0XFQ8_9STRA</name>